<gene>
    <name evidence="1" type="ORF">A0128_06985</name>
</gene>
<name>A0A1D7UVP4_9LEPT</name>
<proteinExistence type="predicted"/>
<evidence type="ECO:0000313" key="1">
    <source>
        <dbReference type="EMBL" id="AOP33613.1"/>
    </source>
</evidence>
<reference evidence="1 2" key="1">
    <citation type="submission" date="2016-04" db="EMBL/GenBank/DDBJ databases">
        <title>Complete genome seqeunce of Leptospira alstonii serovar Room22.</title>
        <authorList>
            <person name="Nally J.E."/>
            <person name="Bayles D.O."/>
            <person name="Hurley D."/>
            <person name="Fanning S."/>
            <person name="McMahon B.J."/>
            <person name="Arent Z."/>
        </authorList>
    </citation>
    <scope>NUCLEOTIDE SEQUENCE [LARGE SCALE GENOMIC DNA]</scope>
    <source>
        <strain evidence="1 2">GWTS #1</strain>
    </source>
</reference>
<sequence>MGRCRFCNQRHRYKQRIESKSFFDSFKCKREFHLQAVSDYDLSTLKKIARFKNGPRDYDIDVNENVSKDGEVESITYSFATQAIGNYRIKLYLQVACSLL</sequence>
<dbReference type="Proteomes" id="UP000094197">
    <property type="component" value="Chromosome 1"/>
</dbReference>
<protein>
    <submittedName>
        <fullName evidence="1">Uncharacterized protein</fullName>
    </submittedName>
</protein>
<evidence type="ECO:0000313" key="2">
    <source>
        <dbReference type="Proteomes" id="UP000094197"/>
    </source>
</evidence>
<accession>A0A1D7UVP4</accession>
<dbReference type="EMBL" id="CP015217">
    <property type="protein sequence ID" value="AOP33613.1"/>
    <property type="molecule type" value="Genomic_DNA"/>
</dbReference>
<keyword evidence="2" id="KW-1185">Reference proteome</keyword>
<dbReference type="KEGG" id="laj:A0128_06985"/>
<organism evidence="1 2">
    <name type="scientific">Leptospira tipperaryensis</name>
    <dbReference type="NCBI Taxonomy" id="2564040"/>
    <lineage>
        <taxon>Bacteria</taxon>
        <taxon>Pseudomonadati</taxon>
        <taxon>Spirochaetota</taxon>
        <taxon>Spirochaetia</taxon>
        <taxon>Leptospirales</taxon>
        <taxon>Leptospiraceae</taxon>
        <taxon>Leptospira</taxon>
    </lineage>
</organism>
<dbReference type="AlphaFoldDB" id="A0A1D7UVP4"/>